<feature type="signal peptide" evidence="2">
    <location>
        <begin position="1"/>
        <end position="22"/>
    </location>
</feature>
<evidence type="ECO:0000313" key="3">
    <source>
        <dbReference type="EMBL" id="HBA09210.1"/>
    </source>
</evidence>
<evidence type="ECO:0008006" key="5">
    <source>
        <dbReference type="Google" id="ProtNLM"/>
    </source>
</evidence>
<dbReference type="EMBL" id="DNAA01000156">
    <property type="protein sequence ID" value="HBA09210.1"/>
    <property type="molecule type" value="Genomic_DNA"/>
</dbReference>
<gene>
    <name evidence="3" type="ORF">DCW48_06380</name>
</gene>
<protein>
    <recommendedName>
        <fullName evidence="5">MxaA protein</fullName>
    </recommendedName>
</protein>
<keyword evidence="1" id="KW-0472">Membrane</keyword>
<dbReference type="Proteomes" id="UP000264313">
    <property type="component" value="Unassembled WGS sequence"/>
</dbReference>
<evidence type="ECO:0000313" key="4">
    <source>
        <dbReference type="Proteomes" id="UP000264313"/>
    </source>
</evidence>
<sequence length="311" mass="35942">MSNACMPLYGSLFILITSFAYASDAQNKVINVALQDRAVLVKSNVEELGYRVGDIAHQTVEVITPKGYRLDETSIPAIGKGAANIELRHADWKQTDFGNKTRHLVTLEWQVFRVMQEARYYALRPLHLQFKQKKRAIAIDIQPAQVLVSSVLPSQMNKETMTLRADIKPKLRNISIYVAMLWLSSFTFLLTLVYFIWHFDWFHLRVRKAQPFRRAYRDIKRLSKANSAEIANTFKAMGILRSAFDASAEFTLTIERLSLLYQHCAWLLPKQQDIERFYLVSELAFFAGEQPKLSLIQLKKLSHQLMRLESI</sequence>
<evidence type="ECO:0000256" key="1">
    <source>
        <dbReference type="SAM" id="Phobius"/>
    </source>
</evidence>
<proteinExistence type="predicted"/>
<accession>A0A351RAY9</accession>
<reference evidence="3 4" key="1">
    <citation type="journal article" date="2018" name="Nat. Biotechnol.">
        <title>A standardized bacterial taxonomy based on genome phylogeny substantially revises the tree of life.</title>
        <authorList>
            <person name="Parks D.H."/>
            <person name="Chuvochina M."/>
            <person name="Waite D.W."/>
            <person name="Rinke C."/>
            <person name="Skarshewski A."/>
            <person name="Chaumeil P.A."/>
            <person name="Hugenholtz P."/>
        </authorList>
    </citation>
    <scope>NUCLEOTIDE SEQUENCE [LARGE SCALE GENOMIC DNA]</scope>
    <source>
        <strain evidence="3">UBA9958</strain>
    </source>
</reference>
<feature type="chain" id="PRO_5016558852" description="MxaA protein" evidence="2">
    <location>
        <begin position="23"/>
        <end position="311"/>
    </location>
</feature>
<feature type="transmembrane region" description="Helical" evidence="1">
    <location>
        <begin position="174"/>
        <end position="197"/>
    </location>
</feature>
<evidence type="ECO:0000256" key="2">
    <source>
        <dbReference type="SAM" id="SignalP"/>
    </source>
</evidence>
<keyword evidence="1" id="KW-1133">Transmembrane helix</keyword>
<comment type="caution">
    <text evidence="3">The sequence shown here is derived from an EMBL/GenBank/DDBJ whole genome shotgun (WGS) entry which is preliminary data.</text>
</comment>
<name>A0A351RAY9_9PROT</name>
<dbReference type="AlphaFoldDB" id="A0A351RAY9"/>
<keyword evidence="1" id="KW-0812">Transmembrane</keyword>
<organism evidence="3 4">
    <name type="scientific">Methylotenera mobilis</name>
    <dbReference type="NCBI Taxonomy" id="359408"/>
    <lineage>
        <taxon>Bacteria</taxon>
        <taxon>Pseudomonadati</taxon>
        <taxon>Pseudomonadota</taxon>
        <taxon>Betaproteobacteria</taxon>
        <taxon>Nitrosomonadales</taxon>
        <taxon>Methylophilaceae</taxon>
        <taxon>Methylotenera</taxon>
    </lineage>
</organism>
<keyword evidence="2" id="KW-0732">Signal</keyword>
<dbReference type="STRING" id="1132855.GCA_000384255_02046"/>